<proteinExistence type="predicted"/>
<organism evidence="2 3">
    <name type="scientific">Colwellia asteriadis</name>
    <dbReference type="NCBI Taxonomy" id="517723"/>
    <lineage>
        <taxon>Bacteria</taxon>
        <taxon>Pseudomonadati</taxon>
        <taxon>Pseudomonadota</taxon>
        <taxon>Gammaproteobacteria</taxon>
        <taxon>Alteromonadales</taxon>
        <taxon>Colwelliaceae</taxon>
        <taxon>Colwellia</taxon>
    </lineage>
</organism>
<keyword evidence="3" id="KW-1185">Reference proteome</keyword>
<gene>
    <name evidence="2" type="ORF">GCM10009111_21350</name>
</gene>
<evidence type="ECO:0000256" key="1">
    <source>
        <dbReference type="SAM" id="SignalP"/>
    </source>
</evidence>
<dbReference type="RefSeq" id="WP_343817418.1">
    <property type="nucleotide sequence ID" value="NZ_BAAAFA010000007.1"/>
</dbReference>
<evidence type="ECO:0000313" key="3">
    <source>
        <dbReference type="Proteomes" id="UP001500021"/>
    </source>
</evidence>
<reference evidence="2 3" key="1">
    <citation type="journal article" date="2019" name="Int. J. Syst. Evol. Microbiol.">
        <title>The Global Catalogue of Microorganisms (GCM) 10K type strain sequencing project: providing services to taxonomists for standard genome sequencing and annotation.</title>
        <authorList>
            <consortium name="The Broad Institute Genomics Platform"/>
            <consortium name="The Broad Institute Genome Sequencing Center for Infectious Disease"/>
            <person name="Wu L."/>
            <person name="Ma J."/>
        </authorList>
    </citation>
    <scope>NUCLEOTIDE SEQUENCE [LARGE SCALE GENOMIC DNA]</scope>
    <source>
        <strain evidence="2 3">JCM 15608</strain>
    </source>
</reference>
<dbReference type="Proteomes" id="UP001500021">
    <property type="component" value="Unassembled WGS sequence"/>
</dbReference>
<evidence type="ECO:0000313" key="2">
    <source>
        <dbReference type="EMBL" id="GAA0818542.1"/>
    </source>
</evidence>
<sequence length="415" mass="47106">MFKQTRTQPIQCSRLIFLLPVLSVISTPAIAHQKASLFEDNYLKVLAAVTYRNNQIVENGEIWQPNGFLIGGESIPTEKGVSLDDVQLQGYLNVNHQYYVAAKLSGHSHGGDNSVELENLWFGTEMYIAQQRLQLEAGKMTTDVTDTLNYHASADTFSQAPLSADILFGRHFNDIGVRAAVTGKINPRYLGGNSDYKIGFEVFNGDNFPATSGEGSISAFSHFNFQYDNFHSSAKFWVMYSEAEKRADLRYSQGHNHGVSQDVTAEYYFSGDTLNTGVYFDASWQYQQWRVHGEFEWMQAQVDGQIASTTQSAYIEAPQNSYRLTTFIEREQHSIHLQYEILSTQNKFTQTTPTFITQAGLDNSGFEPNRISASWRYAFHPNFVLRTEWMRDESNEPSQVNNVVSLGIQWNYDLL</sequence>
<accession>A0ABN1L8E6</accession>
<protein>
    <recommendedName>
        <fullName evidence="4">Porin</fullName>
    </recommendedName>
</protein>
<comment type="caution">
    <text evidence="2">The sequence shown here is derived from an EMBL/GenBank/DDBJ whole genome shotgun (WGS) entry which is preliminary data.</text>
</comment>
<keyword evidence="1" id="KW-0732">Signal</keyword>
<dbReference type="EMBL" id="BAAAFA010000007">
    <property type="protein sequence ID" value="GAA0818542.1"/>
    <property type="molecule type" value="Genomic_DNA"/>
</dbReference>
<evidence type="ECO:0008006" key="4">
    <source>
        <dbReference type="Google" id="ProtNLM"/>
    </source>
</evidence>
<name>A0ABN1L8E6_9GAMM</name>
<dbReference type="SUPFAM" id="SSF56935">
    <property type="entry name" value="Porins"/>
    <property type="match status" value="1"/>
</dbReference>
<feature type="chain" id="PRO_5045234035" description="Porin" evidence="1">
    <location>
        <begin position="32"/>
        <end position="415"/>
    </location>
</feature>
<feature type="signal peptide" evidence="1">
    <location>
        <begin position="1"/>
        <end position="31"/>
    </location>
</feature>